<dbReference type="GO" id="GO:0098542">
    <property type="term" value="P:defense response to other organism"/>
    <property type="evidence" value="ECO:0007669"/>
    <property type="project" value="TreeGrafter"/>
</dbReference>
<evidence type="ECO:0000259" key="8">
    <source>
        <dbReference type="Pfam" id="PF18052"/>
    </source>
</evidence>
<dbReference type="Pfam" id="PF18052">
    <property type="entry name" value="Rx_N"/>
    <property type="match status" value="1"/>
</dbReference>
<dbReference type="PRINTS" id="PR00364">
    <property type="entry name" value="DISEASERSIST"/>
</dbReference>
<dbReference type="SUPFAM" id="SSF52540">
    <property type="entry name" value="P-loop containing nucleoside triphosphate hydrolases"/>
    <property type="match status" value="1"/>
</dbReference>
<proteinExistence type="inferred from homology"/>
<sequence length="856" mass="98163">MAEIIVLFVIKKIGIAVAGETLKLAKPLLANKTELKKAELVTALPVNMKLIKDELEVINAFLKELGMNGCKGEVVETWVRQVRRLAHDMEDVVDEFMYVIGKNKERESRAYVKKIIKKPKPLFSLDEIATKADRINRQLMELSKRLGRWTQPILSGGSIPATKYDTEQQQLYLPGHDYSITDAELVGIDKNRQTLIESLCLEDCSLRIIAVWGMGGLGKSTLVNNVYKKEATVSNFNYRAWLSISQSCRVLDIWRNMLKELCGKESREFDAENMSSTELKVELTKILDQKRYLIILDDVWLATDFLKIREVLVDNGLGSRVIITTRIEEVASIAENGCKISLEPLDNHDAWLLFCRKAFPKIEDHICPPELEQCGMDIIDKCDGLPLALVAIGSLLSFKSKNNKDWRLFYNQLISEVHNNENLNRVEKILNLSYKHLPNHLKYCFLYCAMFPEDYLIHRKRLIRLWISEGFIEQKGACSLEDVAEESKYLNVLDLSGLPIETIPYSVGELFNLRFLCLNDTNVKEFPKSVTKLSNLQTLSLERTQLLNFPRGFSNLKKLRHLLVWKLVDATYKSLNNWESMEPFEGLWDLKELHYLNEVRATKAFVSNLGNLSQLRSLCITYVRSSHCVQLCNSLSKMQHLTRLNIRARNEDELLLLDDFTLSNPLEKLELVGQLSEGTLESPFFSIHGYKLLQIELSWCKLTVNPVARLAEFSDLTELRLTRVYTGPWLYFPANWFPKLKKAVLWDLQQVKQIFIQEGALANLHYLHIDSLMELRDIPVGIEFLSSVKEAYFTRMHSDFVRNLRTGKISHIPKVHWSTQGVSTDLTGLANLPGASNMTNTNPEWRILGGSGWVFI</sequence>
<dbReference type="InterPro" id="IPR044974">
    <property type="entry name" value="Disease_R_plants"/>
</dbReference>
<keyword evidence="6" id="KW-0175">Coiled coil</keyword>
<dbReference type="PANTHER" id="PTHR23155">
    <property type="entry name" value="DISEASE RESISTANCE PROTEIN RP"/>
    <property type="match status" value="1"/>
</dbReference>
<dbReference type="InterPro" id="IPR058922">
    <property type="entry name" value="WHD_DRP"/>
</dbReference>
<dbReference type="Pfam" id="PF23559">
    <property type="entry name" value="WHD_DRP"/>
    <property type="match status" value="1"/>
</dbReference>
<evidence type="ECO:0000256" key="1">
    <source>
        <dbReference type="ARBA" id="ARBA00008894"/>
    </source>
</evidence>
<organism evidence="11 12">
    <name type="scientific">Oryza sativa subsp. indica</name>
    <name type="common">Rice</name>
    <dbReference type="NCBI Taxonomy" id="39946"/>
    <lineage>
        <taxon>Eukaryota</taxon>
        <taxon>Viridiplantae</taxon>
        <taxon>Streptophyta</taxon>
        <taxon>Embryophyta</taxon>
        <taxon>Tracheophyta</taxon>
        <taxon>Spermatophyta</taxon>
        <taxon>Magnoliopsida</taxon>
        <taxon>Liliopsida</taxon>
        <taxon>Poales</taxon>
        <taxon>Poaceae</taxon>
        <taxon>BOP clade</taxon>
        <taxon>Oryzoideae</taxon>
        <taxon>Oryzeae</taxon>
        <taxon>Oryzinae</taxon>
        <taxon>Oryza</taxon>
        <taxon>Oryza sativa</taxon>
    </lineage>
</organism>
<dbReference type="InterPro" id="IPR032675">
    <property type="entry name" value="LRR_dom_sf"/>
</dbReference>
<keyword evidence="3" id="KW-0677">Repeat</keyword>
<dbReference type="Pfam" id="PF00931">
    <property type="entry name" value="NB-ARC"/>
    <property type="match status" value="1"/>
</dbReference>
<feature type="domain" description="Disease resistance R13L4/SHOC-2-like LRR" evidence="10">
    <location>
        <begin position="488"/>
        <end position="793"/>
    </location>
</feature>
<dbReference type="AlphaFoldDB" id="A2Z2E2"/>
<feature type="domain" description="Disease resistance N-terminal" evidence="8">
    <location>
        <begin position="33"/>
        <end position="108"/>
    </location>
</feature>
<keyword evidence="12" id="KW-1185">Reference proteome</keyword>
<dbReference type="PANTHER" id="PTHR23155:SF1232">
    <property type="entry name" value="OS09G0270700 PROTEIN"/>
    <property type="match status" value="1"/>
</dbReference>
<dbReference type="InterPro" id="IPR038005">
    <property type="entry name" value="RX-like_CC"/>
</dbReference>
<feature type="domain" description="NB-ARC" evidence="7">
    <location>
        <begin position="193"/>
        <end position="361"/>
    </location>
</feature>
<evidence type="ECO:0000259" key="9">
    <source>
        <dbReference type="Pfam" id="PF23559"/>
    </source>
</evidence>
<dbReference type="Gene3D" id="3.40.50.300">
    <property type="entry name" value="P-loop containing nucleotide triphosphate hydrolases"/>
    <property type="match status" value="1"/>
</dbReference>
<keyword evidence="5" id="KW-0611">Plant defense</keyword>
<dbReference type="Gene3D" id="1.20.5.4130">
    <property type="match status" value="1"/>
</dbReference>
<dbReference type="Gramene" id="BGIOSGA029580-TA">
    <property type="protein sequence ID" value="BGIOSGA029580-PA"/>
    <property type="gene ID" value="BGIOSGA029580"/>
</dbReference>
<evidence type="ECO:0000256" key="3">
    <source>
        <dbReference type="ARBA" id="ARBA00022737"/>
    </source>
</evidence>
<dbReference type="Proteomes" id="UP000007015">
    <property type="component" value="Chromosome 9"/>
</dbReference>
<evidence type="ECO:0000256" key="2">
    <source>
        <dbReference type="ARBA" id="ARBA00022614"/>
    </source>
</evidence>
<dbReference type="InterPro" id="IPR042197">
    <property type="entry name" value="Apaf_helical"/>
</dbReference>
<dbReference type="Pfam" id="PF23598">
    <property type="entry name" value="LRR_14"/>
    <property type="match status" value="1"/>
</dbReference>
<dbReference type="Gene3D" id="3.80.10.10">
    <property type="entry name" value="Ribonuclease Inhibitor"/>
    <property type="match status" value="1"/>
</dbReference>
<dbReference type="Gene3D" id="1.10.8.430">
    <property type="entry name" value="Helical domain of apoptotic protease-activating factors"/>
    <property type="match status" value="1"/>
</dbReference>
<evidence type="ECO:0000256" key="6">
    <source>
        <dbReference type="ARBA" id="ARBA00023054"/>
    </source>
</evidence>
<comment type="similarity">
    <text evidence="1">Belongs to the disease resistance NB-LRR family.</text>
</comment>
<keyword evidence="4" id="KW-0547">Nucleotide-binding</keyword>
<dbReference type="EMBL" id="CM000134">
    <property type="protein sequence ID" value="EAZ09503.1"/>
    <property type="molecule type" value="Genomic_DNA"/>
</dbReference>
<dbReference type="STRING" id="39946.A2Z2E2"/>
<evidence type="ECO:0000313" key="11">
    <source>
        <dbReference type="EMBL" id="EAZ09503.1"/>
    </source>
</evidence>
<evidence type="ECO:0000313" key="12">
    <source>
        <dbReference type="Proteomes" id="UP000007015"/>
    </source>
</evidence>
<accession>A2Z2E2</accession>
<evidence type="ECO:0000259" key="10">
    <source>
        <dbReference type="Pfam" id="PF23598"/>
    </source>
</evidence>
<dbReference type="InterPro" id="IPR055414">
    <property type="entry name" value="LRR_R13L4/SHOC2-like"/>
</dbReference>
<dbReference type="InterPro" id="IPR027417">
    <property type="entry name" value="P-loop_NTPase"/>
</dbReference>
<dbReference type="FunFam" id="3.40.50.300:FF:001091">
    <property type="entry name" value="Probable disease resistance protein At1g61300"/>
    <property type="match status" value="1"/>
</dbReference>
<dbReference type="SUPFAM" id="SSF52058">
    <property type="entry name" value="L domain-like"/>
    <property type="match status" value="1"/>
</dbReference>
<evidence type="ECO:0000256" key="4">
    <source>
        <dbReference type="ARBA" id="ARBA00022741"/>
    </source>
</evidence>
<dbReference type="InterPro" id="IPR002182">
    <property type="entry name" value="NB-ARC"/>
</dbReference>
<reference evidence="11 12" key="1">
    <citation type="journal article" date="2005" name="PLoS Biol.">
        <title>The genomes of Oryza sativa: a history of duplications.</title>
        <authorList>
            <person name="Yu J."/>
            <person name="Wang J."/>
            <person name="Lin W."/>
            <person name="Li S."/>
            <person name="Li H."/>
            <person name="Zhou J."/>
            <person name="Ni P."/>
            <person name="Dong W."/>
            <person name="Hu S."/>
            <person name="Zeng C."/>
            <person name="Zhang J."/>
            <person name="Zhang Y."/>
            <person name="Li R."/>
            <person name="Xu Z."/>
            <person name="Li S."/>
            <person name="Li X."/>
            <person name="Zheng H."/>
            <person name="Cong L."/>
            <person name="Lin L."/>
            <person name="Yin J."/>
            <person name="Geng J."/>
            <person name="Li G."/>
            <person name="Shi J."/>
            <person name="Liu J."/>
            <person name="Lv H."/>
            <person name="Li J."/>
            <person name="Wang J."/>
            <person name="Deng Y."/>
            <person name="Ran L."/>
            <person name="Shi X."/>
            <person name="Wang X."/>
            <person name="Wu Q."/>
            <person name="Li C."/>
            <person name="Ren X."/>
            <person name="Wang J."/>
            <person name="Wang X."/>
            <person name="Li D."/>
            <person name="Liu D."/>
            <person name="Zhang X."/>
            <person name="Ji Z."/>
            <person name="Zhao W."/>
            <person name="Sun Y."/>
            <person name="Zhang Z."/>
            <person name="Bao J."/>
            <person name="Han Y."/>
            <person name="Dong L."/>
            <person name="Ji J."/>
            <person name="Chen P."/>
            <person name="Wu S."/>
            <person name="Liu J."/>
            <person name="Xiao Y."/>
            <person name="Bu D."/>
            <person name="Tan J."/>
            <person name="Yang L."/>
            <person name="Ye C."/>
            <person name="Zhang J."/>
            <person name="Xu J."/>
            <person name="Zhou Y."/>
            <person name="Yu Y."/>
            <person name="Zhang B."/>
            <person name="Zhuang S."/>
            <person name="Wei H."/>
            <person name="Liu B."/>
            <person name="Lei M."/>
            <person name="Yu H."/>
            <person name="Li Y."/>
            <person name="Xu H."/>
            <person name="Wei S."/>
            <person name="He X."/>
            <person name="Fang L."/>
            <person name="Zhang Z."/>
            <person name="Zhang Y."/>
            <person name="Huang X."/>
            <person name="Su Z."/>
            <person name="Tong W."/>
            <person name="Li J."/>
            <person name="Tong Z."/>
            <person name="Li S."/>
            <person name="Ye J."/>
            <person name="Wang L."/>
            <person name="Fang L."/>
            <person name="Lei T."/>
            <person name="Chen C."/>
            <person name="Chen H."/>
            <person name="Xu Z."/>
            <person name="Li H."/>
            <person name="Huang H."/>
            <person name="Zhang F."/>
            <person name="Xu H."/>
            <person name="Li N."/>
            <person name="Zhao C."/>
            <person name="Li S."/>
            <person name="Dong L."/>
            <person name="Huang Y."/>
            <person name="Li L."/>
            <person name="Xi Y."/>
            <person name="Qi Q."/>
            <person name="Li W."/>
            <person name="Zhang B."/>
            <person name="Hu W."/>
            <person name="Zhang Y."/>
            <person name="Tian X."/>
            <person name="Jiao Y."/>
            <person name="Liang X."/>
            <person name="Jin J."/>
            <person name="Gao L."/>
            <person name="Zheng W."/>
            <person name="Hao B."/>
            <person name="Liu S."/>
            <person name="Wang W."/>
            <person name="Yuan L."/>
            <person name="Cao M."/>
            <person name="McDermott J."/>
            <person name="Samudrala R."/>
            <person name="Wang J."/>
            <person name="Wong G.K."/>
            <person name="Yang H."/>
        </authorList>
    </citation>
    <scope>NUCLEOTIDE SEQUENCE [LARGE SCALE GENOMIC DNA]</scope>
    <source>
        <strain evidence="12">cv. 93-11</strain>
    </source>
</reference>
<dbReference type="HOGENOM" id="CLU_000837_25_4_1"/>
<gene>
    <name evidence="11" type="ORF">OsI_31776</name>
</gene>
<keyword evidence="2" id="KW-0433">Leucine-rich repeat</keyword>
<evidence type="ECO:0000256" key="5">
    <source>
        <dbReference type="ARBA" id="ARBA00022821"/>
    </source>
</evidence>
<dbReference type="CDD" id="cd14798">
    <property type="entry name" value="RX-CC_like"/>
    <property type="match status" value="1"/>
</dbReference>
<dbReference type="InterPro" id="IPR041118">
    <property type="entry name" value="Rx_N"/>
</dbReference>
<dbReference type="GO" id="GO:0043531">
    <property type="term" value="F:ADP binding"/>
    <property type="evidence" value="ECO:0007669"/>
    <property type="project" value="InterPro"/>
</dbReference>
<evidence type="ECO:0000259" key="7">
    <source>
        <dbReference type="Pfam" id="PF00931"/>
    </source>
</evidence>
<feature type="domain" description="Disease resistance protein winged helix" evidence="9">
    <location>
        <begin position="450"/>
        <end position="486"/>
    </location>
</feature>
<protein>
    <submittedName>
        <fullName evidence="11">Uncharacterized protein</fullName>
    </submittedName>
</protein>
<name>A2Z2E2_ORYSI</name>
<dbReference type="OMA" id="GMNGCKG"/>